<gene>
    <name evidence="4" type="ORF">KOR34_29340</name>
</gene>
<feature type="signal peptide" evidence="3">
    <location>
        <begin position="1"/>
        <end position="19"/>
    </location>
</feature>
<accession>A0A5C5VH83</accession>
<dbReference type="Proteomes" id="UP000316714">
    <property type="component" value="Unassembled WGS sequence"/>
</dbReference>
<dbReference type="PANTHER" id="PTHR10680:SF14">
    <property type="entry name" value="PEPTIDYL-GLYCINE ALPHA-AMIDATING MONOOXYGENASE"/>
    <property type="match status" value="1"/>
</dbReference>
<proteinExistence type="predicted"/>
<evidence type="ECO:0000313" key="5">
    <source>
        <dbReference type="Proteomes" id="UP000316714"/>
    </source>
</evidence>
<dbReference type="InterPro" id="IPR011042">
    <property type="entry name" value="6-blade_b-propeller_TolB-like"/>
</dbReference>
<reference evidence="4 5" key="1">
    <citation type="submission" date="2019-02" db="EMBL/GenBank/DDBJ databases">
        <title>Deep-cultivation of Planctomycetes and their phenomic and genomic characterization uncovers novel biology.</title>
        <authorList>
            <person name="Wiegand S."/>
            <person name="Jogler M."/>
            <person name="Boedeker C."/>
            <person name="Pinto D."/>
            <person name="Vollmers J."/>
            <person name="Rivas-Marin E."/>
            <person name="Kohn T."/>
            <person name="Peeters S.H."/>
            <person name="Heuer A."/>
            <person name="Rast P."/>
            <person name="Oberbeckmann S."/>
            <person name="Bunk B."/>
            <person name="Jeske O."/>
            <person name="Meyerdierks A."/>
            <person name="Storesund J.E."/>
            <person name="Kallscheuer N."/>
            <person name="Luecker S."/>
            <person name="Lage O.M."/>
            <person name="Pohl T."/>
            <person name="Merkel B.J."/>
            <person name="Hornburger P."/>
            <person name="Mueller R.-W."/>
            <person name="Bruemmer F."/>
            <person name="Labrenz M."/>
            <person name="Spormann A.M."/>
            <person name="Op Den Camp H."/>
            <person name="Overmann J."/>
            <person name="Amann R."/>
            <person name="Jetten M.S.M."/>
            <person name="Mascher T."/>
            <person name="Medema M.H."/>
            <person name="Devos D.P."/>
            <person name="Kaster A.-K."/>
            <person name="Ovreas L."/>
            <person name="Rohde M."/>
            <person name="Galperin M.Y."/>
            <person name="Jogler C."/>
        </authorList>
    </citation>
    <scope>NUCLEOTIDE SEQUENCE [LARGE SCALE GENOMIC DNA]</scope>
    <source>
        <strain evidence="4 5">KOR34</strain>
    </source>
</reference>
<evidence type="ECO:0000256" key="1">
    <source>
        <dbReference type="ARBA" id="ARBA00022729"/>
    </source>
</evidence>
<dbReference type="EMBL" id="SIHJ01000001">
    <property type="protein sequence ID" value="TWT37968.1"/>
    <property type="molecule type" value="Genomic_DNA"/>
</dbReference>
<dbReference type="OrthoDB" id="256650at2"/>
<dbReference type="RefSeq" id="WP_146565265.1">
    <property type="nucleotide sequence ID" value="NZ_SIHJ01000001.1"/>
</dbReference>
<comment type="caution">
    <text evidence="4">The sequence shown here is derived from an EMBL/GenBank/DDBJ whole genome shotgun (WGS) entry which is preliminary data.</text>
</comment>
<dbReference type="SUPFAM" id="SSF63825">
    <property type="entry name" value="YWTD domain"/>
    <property type="match status" value="1"/>
</dbReference>
<name>A0A5C5VH83_9BACT</name>
<keyword evidence="1 3" id="KW-0732">Signal</keyword>
<feature type="chain" id="PRO_5022685573" evidence="3">
    <location>
        <begin position="20"/>
        <end position="357"/>
    </location>
</feature>
<evidence type="ECO:0000256" key="3">
    <source>
        <dbReference type="SAM" id="SignalP"/>
    </source>
</evidence>
<dbReference type="PANTHER" id="PTHR10680">
    <property type="entry name" value="PEPTIDYL-GLYCINE ALPHA-AMIDATING MONOOXYGENASE"/>
    <property type="match status" value="1"/>
</dbReference>
<keyword evidence="5" id="KW-1185">Reference proteome</keyword>
<organism evidence="4 5">
    <name type="scientific">Posidoniimonas corsicana</name>
    <dbReference type="NCBI Taxonomy" id="1938618"/>
    <lineage>
        <taxon>Bacteria</taxon>
        <taxon>Pseudomonadati</taxon>
        <taxon>Planctomycetota</taxon>
        <taxon>Planctomycetia</taxon>
        <taxon>Pirellulales</taxon>
        <taxon>Lacipirellulaceae</taxon>
        <taxon>Posidoniimonas</taxon>
    </lineage>
</organism>
<evidence type="ECO:0000313" key="4">
    <source>
        <dbReference type="EMBL" id="TWT37968.1"/>
    </source>
</evidence>
<keyword evidence="2" id="KW-0325">Glycoprotein</keyword>
<protein>
    <submittedName>
        <fullName evidence="4">NHL repeat protein</fullName>
    </submittedName>
</protein>
<evidence type="ECO:0000256" key="2">
    <source>
        <dbReference type="ARBA" id="ARBA00023180"/>
    </source>
</evidence>
<dbReference type="Gene3D" id="2.120.10.30">
    <property type="entry name" value="TolB, C-terminal domain"/>
    <property type="match status" value="1"/>
</dbReference>
<sequence length="357" mass="38333" precursor="true">MPFRAAALFLLVFCAPLAAHEGHDHAEHSTDAKAPAGAAPPADAITGSGAFRFRYNAELSKLPKEITEHIEKAHGGFAKGPAGEVYFGLKNVGPVRISPDLRTKTVIPSSEGVRTGGLHNTTYVDRDGGLLVLPDNEHAEIHILTVKGEEAGRLGRPDVNEYYEDESHPYRPTDVEVAGNGTLYVCDGYSPGKYVLTASLEGPSYGSFWFGGPVPGKGRTPGKFSTNHGVTLDPQDGTLVIADRERQWTQRFDLAGKFIDSVDVGDADPCDVDFVEWKGEQLMVVGCLRSAGKQPGVVKIVKEGEVVATLRPKQDLGIAEFDHIHNAAGVVVDGKLYVLCYGWNPGCYAVLEHVAGD</sequence>
<dbReference type="AlphaFoldDB" id="A0A5C5VH83"/>